<protein>
    <submittedName>
        <fullName evidence="2">Protein RD3-like</fullName>
    </submittedName>
</protein>
<dbReference type="Pfam" id="PF14473">
    <property type="entry name" value="RD3"/>
    <property type="match status" value="1"/>
</dbReference>
<dbReference type="InterPro" id="IPR028092">
    <property type="entry name" value="RD3"/>
</dbReference>
<dbReference type="PANTHER" id="PTHR28489">
    <property type="entry name" value="RENTINAL DEGENERATION 3-LIKE"/>
    <property type="match status" value="1"/>
</dbReference>
<accession>A0A8J4XB32</accession>
<gene>
    <name evidence="2" type="ORF">DAT39_001365</name>
</gene>
<dbReference type="AlphaFoldDB" id="A0A8J4XB32"/>
<feature type="region of interest" description="Disordered" evidence="1">
    <location>
        <begin position="1"/>
        <end position="21"/>
    </location>
</feature>
<evidence type="ECO:0000313" key="2">
    <source>
        <dbReference type="EMBL" id="KAF5908941.1"/>
    </source>
</evidence>
<evidence type="ECO:0000256" key="1">
    <source>
        <dbReference type="SAM" id="MobiDB-lite"/>
    </source>
</evidence>
<sequence length="98" mass="11111">MFPWSGTFSPEPPRPSQRSPAEMVTHTLMQELGSLLKRTERLCQERAAEIRRRSSCVDSSWLVATQQKPSYEIMPGELLELQELCLKIPPSQCGPVIL</sequence>
<dbReference type="EMBL" id="QNUK01000009">
    <property type="protein sequence ID" value="KAF5908941.1"/>
    <property type="molecule type" value="Genomic_DNA"/>
</dbReference>
<dbReference type="PANTHER" id="PTHR28489:SF4">
    <property type="entry name" value="PROTEIN RD3-LIKE"/>
    <property type="match status" value="1"/>
</dbReference>
<reference evidence="2" key="1">
    <citation type="submission" date="2020-07" db="EMBL/GenBank/DDBJ databases">
        <title>Clarias magur genome sequencing, assembly and annotation.</title>
        <authorList>
            <person name="Kushwaha B."/>
            <person name="Kumar R."/>
            <person name="Das P."/>
            <person name="Joshi C.G."/>
            <person name="Kumar D."/>
            <person name="Nagpure N.S."/>
            <person name="Pandey M."/>
            <person name="Agarwal S."/>
            <person name="Srivastava S."/>
            <person name="Singh M."/>
            <person name="Sahoo L."/>
            <person name="Jayasankar P."/>
            <person name="Meher P.K."/>
            <person name="Koringa P.G."/>
            <person name="Iquebal M.A."/>
            <person name="Das S.P."/>
            <person name="Bit A."/>
            <person name="Patnaik S."/>
            <person name="Patel N."/>
            <person name="Shah T.M."/>
            <person name="Hinsu A."/>
            <person name="Jena J.K."/>
        </authorList>
    </citation>
    <scope>NUCLEOTIDE SEQUENCE</scope>
    <source>
        <strain evidence="2">CIFAMagur01</strain>
        <tissue evidence="2">Testis</tissue>
    </source>
</reference>
<dbReference type="OrthoDB" id="8897402at2759"/>
<comment type="caution">
    <text evidence="2">The sequence shown here is derived from an EMBL/GenBank/DDBJ whole genome shotgun (WGS) entry which is preliminary data.</text>
</comment>
<dbReference type="Proteomes" id="UP000727407">
    <property type="component" value="Unassembled WGS sequence"/>
</dbReference>
<keyword evidence="3" id="KW-1185">Reference proteome</keyword>
<name>A0A8J4XB32_CLAMG</name>
<evidence type="ECO:0000313" key="3">
    <source>
        <dbReference type="Proteomes" id="UP000727407"/>
    </source>
</evidence>
<feature type="non-terminal residue" evidence="2">
    <location>
        <position position="98"/>
    </location>
</feature>
<organism evidence="2 3">
    <name type="scientific">Clarias magur</name>
    <name type="common">Asian catfish</name>
    <name type="synonym">Macropteronotus magur</name>
    <dbReference type="NCBI Taxonomy" id="1594786"/>
    <lineage>
        <taxon>Eukaryota</taxon>
        <taxon>Metazoa</taxon>
        <taxon>Chordata</taxon>
        <taxon>Craniata</taxon>
        <taxon>Vertebrata</taxon>
        <taxon>Euteleostomi</taxon>
        <taxon>Actinopterygii</taxon>
        <taxon>Neopterygii</taxon>
        <taxon>Teleostei</taxon>
        <taxon>Ostariophysi</taxon>
        <taxon>Siluriformes</taxon>
        <taxon>Clariidae</taxon>
        <taxon>Clarias</taxon>
    </lineage>
</organism>
<proteinExistence type="predicted"/>